<organism evidence="2 3">
    <name type="scientific">Bradyrhizobium nanningense</name>
    <dbReference type="NCBI Taxonomy" id="1325118"/>
    <lineage>
        <taxon>Bacteria</taxon>
        <taxon>Pseudomonadati</taxon>
        <taxon>Pseudomonadota</taxon>
        <taxon>Alphaproteobacteria</taxon>
        <taxon>Hyphomicrobiales</taxon>
        <taxon>Nitrobacteraceae</taxon>
        <taxon>Bradyrhizobium</taxon>
    </lineage>
</organism>
<evidence type="ECO:0000313" key="2">
    <source>
        <dbReference type="EMBL" id="RXH35802.1"/>
    </source>
</evidence>
<gene>
    <name evidence="2" type="ORF">XH99_08810</name>
</gene>
<reference evidence="2 3" key="1">
    <citation type="submission" date="2015-04" db="EMBL/GenBank/DDBJ databases">
        <title>Comparative genomics of rhizobia nodulating Arachis hypogaea in China.</title>
        <authorList>
            <person name="Li Y."/>
        </authorList>
    </citation>
    <scope>NUCLEOTIDE SEQUENCE [LARGE SCALE GENOMIC DNA]</scope>
    <source>
        <strain evidence="2 3">CCBAU 51757</strain>
    </source>
</reference>
<sequence length="199" mass="21254">MSAAVEIEAHPTRLQADEEHLRRSVLESLDRRFAILGVAGQQAVTQAVGVVKPGAETSAATCGARSWRSPSMSMPSASSNQSIPLDSSAASKSPEESASRNGKSSSNRISNPFDAAHLRGDLLQVIADLQIRDAGLCLIGDRLLHRRSAEVSVDRFALENVREHRSIPRQALSFQHSAQDRMSVATLSSLQTGTATIAA</sequence>
<comment type="caution">
    <text evidence="2">The sequence shown here is derived from an EMBL/GenBank/DDBJ whole genome shotgun (WGS) entry which is preliminary data.</text>
</comment>
<feature type="region of interest" description="Disordered" evidence="1">
    <location>
        <begin position="59"/>
        <end position="108"/>
    </location>
</feature>
<dbReference type="EMBL" id="LBJQ01000012">
    <property type="protein sequence ID" value="RXH35802.1"/>
    <property type="molecule type" value="Genomic_DNA"/>
</dbReference>
<name>A0A4Q0SBW3_9BRAD</name>
<keyword evidence="3" id="KW-1185">Reference proteome</keyword>
<dbReference type="AlphaFoldDB" id="A0A4Q0SBW3"/>
<protein>
    <submittedName>
        <fullName evidence="2">Uncharacterized protein</fullName>
    </submittedName>
</protein>
<dbReference type="Proteomes" id="UP000289546">
    <property type="component" value="Unassembled WGS sequence"/>
</dbReference>
<accession>A0A4Q0SBW3</accession>
<feature type="compositionally biased region" description="Low complexity" evidence="1">
    <location>
        <begin position="64"/>
        <end position="79"/>
    </location>
</feature>
<proteinExistence type="predicted"/>
<evidence type="ECO:0000313" key="3">
    <source>
        <dbReference type="Proteomes" id="UP000289546"/>
    </source>
</evidence>
<evidence type="ECO:0000256" key="1">
    <source>
        <dbReference type="SAM" id="MobiDB-lite"/>
    </source>
</evidence>